<comment type="similarity">
    <text evidence="1">Belongs to the YciI family.</text>
</comment>
<keyword evidence="4" id="KW-1185">Reference proteome</keyword>
<comment type="caution">
    <text evidence="3">The sequence shown here is derived from an EMBL/GenBank/DDBJ whole genome shotgun (WGS) entry which is preliminary data.</text>
</comment>
<name>A0ABP9FJW6_9ACTN</name>
<dbReference type="InterPro" id="IPR005545">
    <property type="entry name" value="YCII"/>
</dbReference>
<reference evidence="4" key="1">
    <citation type="journal article" date="2019" name="Int. J. Syst. Evol. Microbiol.">
        <title>The Global Catalogue of Microorganisms (GCM) 10K type strain sequencing project: providing services to taxonomists for standard genome sequencing and annotation.</title>
        <authorList>
            <consortium name="The Broad Institute Genomics Platform"/>
            <consortium name="The Broad Institute Genome Sequencing Center for Infectious Disease"/>
            <person name="Wu L."/>
            <person name="Ma J."/>
        </authorList>
    </citation>
    <scope>NUCLEOTIDE SEQUENCE [LARGE SCALE GENOMIC DNA]</scope>
    <source>
        <strain evidence="4">JCM 19125</strain>
    </source>
</reference>
<dbReference type="RefSeq" id="WP_345583298.1">
    <property type="nucleotide sequence ID" value="NZ_BAABLV010000036.1"/>
</dbReference>
<dbReference type="Gene3D" id="3.30.70.1060">
    <property type="entry name" value="Dimeric alpha+beta barrel"/>
    <property type="match status" value="1"/>
</dbReference>
<gene>
    <name evidence="3" type="ORF">GCM10025789_24770</name>
</gene>
<proteinExistence type="inferred from homology"/>
<sequence>MAFFAVRYTYTDDTAGLDRVRPSHRSFLASLTDGPLVASGPLAGADQPSALLLLRAESAAEVTGALDPDPFWEAGLIAERAVEEWNPIIGIFAEN</sequence>
<protein>
    <submittedName>
        <fullName evidence="3">YciI family protein</fullName>
    </submittedName>
</protein>
<dbReference type="EMBL" id="BAABLV010000036">
    <property type="protein sequence ID" value="GAA4904675.1"/>
    <property type="molecule type" value="Genomic_DNA"/>
</dbReference>
<feature type="domain" description="YCII-related" evidence="2">
    <location>
        <begin position="5"/>
        <end position="86"/>
    </location>
</feature>
<accession>A0ABP9FJW6</accession>
<evidence type="ECO:0000259" key="2">
    <source>
        <dbReference type="Pfam" id="PF03795"/>
    </source>
</evidence>
<organism evidence="3 4">
    <name type="scientific">Tessaracoccus lubricantis</name>
    <dbReference type="NCBI Taxonomy" id="545543"/>
    <lineage>
        <taxon>Bacteria</taxon>
        <taxon>Bacillati</taxon>
        <taxon>Actinomycetota</taxon>
        <taxon>Actinomycetes</taxon>
        <taxon>Propionibacteriales</taxon>
        <taxon>Propionibacteriaceae</taxon>
        <taxon>Tessaracoccus</taxon>
    </lineage>
</organism>
<evidence type="ECO:0000313" key="4">
    <source>
        <dbReference type="Proteomes" id="UP001501521"/>
    </source>
</evidence>
<dbReference type="Proteomes" id="UP001501521">
    <property type="component" value="Unassembled WGS sequence"/>
</dbReference>
<dbReference type="InterPro" id="IPR011008">
    <property type="entry name" value="Dimeric_a/b-barrel"/>
</dbReference>
<dbReference type="Pfam" id="PF03795">
    <property type="entry name" value="YCII"/>
    <property type="match status" value="1"/>
</dbReference>
<evidence type="ECO:0000313" key="3">
    <source>
        <dbReference type="EMBL" id="GAA4904675.1"/>
    </source>
</evidence>
<evidence type="ECO:0000256" key="1">
    <source>
        <dbReference type="ARBA" id="ARBA00007689"/>
    </source>
</evidence>
<dbReference type="SUPFAM" id="SSF54909">
    <property type="entry name" value="Dimeric alpha+beta barrel"/>
    <property type="match status" value="1"/>
</dbReference>